<reference evidence="4" key="1">
    <citation type="submission" date="2017-02" db="UniProtKB">
        <authorList>
            <consortium name="WormBaseParasite"/>
        </authorList>
    </citation>
    <scope>IDENTIFICATION</scope>
</reference>
<accession>A0A0N4YME5</accession>
<keyword evidence="3" id="KW-1185">Reference proteome</keyword>
<feature type="compositionally biased region" description="Acidic residues" evidence="1">
    <location>
        <begin position="63"/>
        <end position="74"/>
    </location>
</feature>
<proteinExistence type="predicted"/>
<organism evidence="4">
    <name type="scientific">Nippostrongylus brasiliensis</name>
    <name type="common">Rat hookworm</name>
    <dbReference type="NCBI Taxonomy" id="27835"/>
    <lineage>
        <taxon>Eukaryota</taxon>
        <taxon>Metazoa</taxon>
        <taxon>Ecdysozoa</taxon>
        <taxon>Nematoda</taxon>
        <taxon>Chromadorea</taxon>
        <taxon>Rhabditida</taxon>
        <taxon>Rhabditina</taxon>
        <taxon>Rhabditomorpha</taxon>
        <taxon>Strongyloidea</taxon>
        <taxon>Heligmosomidae</taxon>
        <taxon>Nippostrongylus</taxon>
    </lineage>
</organism>
<evidence type="ECO:0000256" key="1">
    <source>
        <dbReference type="SAM" id="MobiDB-lite"/>
    </source>
</evidence>
<evidence type="ECO:0000313" key="3">
    <source>
        <dbReference type="Proteomes" id="UP000271162"/>
    </source>
</evidence>
<dbReference type="Proteomes" id="UP000271162">
    <property type="component" value="Unassembled WGS sequence"/>
</dbReference>
<sequence length="74" mass="8790">MGLGGNMEERAKELDRSTHDRCKRYYFVVITVFRTDVRGTPHNKERKTWGANARQKKRPLDETHEEENLELDND</sequence>
<feature type="compositionally biased region" description="Basic and acidic residues" evidence="1">
    <location>
        <begin position="39"/>
        <end position="48"/>
    </location>
</feature>
<gene>
    <name evidence="2" type="ORF">NBR_LOCUS18340</name>
</gene>
<feature type="region of interest" description="Disordered" evidence="1">
    <location>
        <begin position="39"/>
        <end position="74"/>
    </location>
</feature>
<evidence type="ECO:0000313" key="2">
    <source>
        <dbReference type="EMBL" id="VDL82065.1"/>
    </source>
</evidence>
<dbReference type="EMBL" id="UYSL01023340">
    <property type="protein sequence ID" value="VDL82065.1"/>
    <property type="molecule type" value="Genomic_DNA"/>
</dbReference>
<name>A0A0N4YME5_NIPBR</name>
<dbReference type="AlphaFoldDB" id="A0A0N4YME5"/>
<protein>
    <submittedName>
        <fullName evidence="2 4">Uncharacterized protein</fullName>
    </submittedName>
</protein>
<reference evidence="2 3" key="2">
    <citation type="submission" date="2018-11" db="EMBL/GenBank/DDBJ databases">
        <authorList>
            <consortium name="Pathogen Informatics"/>
        </authorList>
    </citation>
    <scope>NUCLEOTIDE SEQUENCE [LARGE SCALE GENOMIC DNA]</scope>
</reference>
<evidence type="ECO:0000313" key="4">
    <source>
        <dbReference type="WBParaSite" id="NBR_0001833901-mRNA-1"/>
    </source>
</evidence>
<dbReference type="WBParaSite" id="NBR_0001833901-mRNA-1">
    <property type="protein sequence ID" value="NBR_0001833901-mRNA-1"/>
    <property type="gene ID" value="NBR_0001833901"/>
</dbReference>